<feature type="domain" description="Protein Lines C-terminal" evidence="3">
    <location>
        <begin position="459"/>
        <end position="494"/>
    </location>
</feature>
<dbReference type="InterPro" id="IPR032794">
    <property type="entry name" value="LINES_N"/>
</dbReference>
<proteinExistence type="predicted"/>
<dbReference type="EMBL" id="AMQN01006812">
    <property type="status" value="NOT_ANNOTATED_CDS"/>
    <property type="molecule type" value="Genomic_DNA"/>
</dbReference>
<dbReference type="InterPro" id="IPR024875">
    <property type="entry name" value="Protein_Lines"/>
</dbReference>
<dbReference type="STRING" id="283909.R7UQ03"/>
<dbReference type="AlphaFoldDB" id="R7UQ03"/>
<feature type="compositionally biased region" description="Acidic residues" evidence="1">
    <location>
        <begin position="438"/>
        <end position="448"/>
    </location>
</feature>
<feature type="region of interest" description="Disordered" evidence="1">
    <location>
        <begin position="1"/>
        <end position="26"/>
    </location>
</feature>
<evidence type="ECO:0000256" key="1">
    <source>
        <dbReference type="SAM" id="MobiDB-lite"/>
    </source>
</evidence>
<evidence type="ECO:0000313" key="5">
    <source>
        <dbReference type="EnsemblMetazoa" id="CapteP220099"/>
    </source>
</evidence>
<dbReference type="OrthoDB" id="8251209at2759"/>
<dbReference type="InterPro" id="IPR016024">
    <property type="entry name" value="ARM-type_fold"/>
</dbReference>
<keyword evidence="6" id="KW-1185">Reference proteome</keyword>
<dbReference type="InterPro" id="IPR029415">
    <property type="entry name" value="Lines_C"/>
</dbReference>
<sequence>MDDEEIKPTKTNSERKKGKKEGEHRDKEWRLKNKNYTISLWFLYRINGMLTSEFMDLTTLLREATRDERLCALSEITHESAKDLLGPLITSLSSESDAKILYITSKAIINLNPDTEECYRDLTRSLKSCIDQQRWSAVAQILDLISRCSKKPGFINFIPALTEIWMPLFDLLTSINPPQYTTLHAFLRLWNKLIKNKIEFFMRSCDAVMHVIFQSGVPLLIKSEGIRLLCCCLPSGHGHLNHASPSDLCVTILSELLKPLLSMSCTSAVHSFGGSKSVVLSSYEEVASPCVGVTAGDLRVTQYAVLLVLKACTCYANSDPVLVMSTCRTLNRDFDLLELFREQDNQLIEAMLCCLLICERLLIKSPAAHSPFNPHTIFLSFLEHHAMWDHHLLLDLLTSPETSFLLLLTKFLKLAVDQWRDFCSACGSEAPSKLVDYSDSDEEEEEEGEGVRDTALDTAMGVFVRLRLLIERLHEASLFPYNPKSLLCLLNELEELYEK</sequence>
<dbReference type="Proteomes" id="UP000014760">
    <property type="component" value="Unassembled WGS sequence"/>
</dbReference>
<reference evidence="5" key="3">
    <citation type="submission" date="2015-06" db="UniProtKB">
        <authorList>
            <consortium name="EnsemblMetazoa"/>
        </authorList>
    </citation>
    <scope>IDENTIFICATION</scope>
</reference>
<gene>
    <name evidence="4" type="ORF">CAPTEDRAFT_220099</name>
</gene>
<protein>
    <recommendedName>
        <fullName evidence="7">Protein Lines N-terminal domain-containing protein</fullName>
    </recommendedName>
</protein>
<evidence type="ECO:0000259" key="3">
    <source>
        <dbReference type="Pfam" id="PF14695"/>
    </source>
</evidence>
<accession>R7UQ03</accession>
<dbReference type="EMBL" id="KB299181">
    <property type="protein sequence ID" value="ELU08280.1"/>
    <property type="molecule type" value="Genomic_DNA"/>
</dbReference>
<reference evidence="6" key="1">
    <citation type="submission" date="2012-12" db="EMBL/GenBank/DDBJ databases">
        <authorList>
            <person name="Hellsten U."/>
            <person name="Grimwood J."/>
            <person name="Chapman J.A."/>
            <person name="Shapiro H."/>
            <person name="Aerts A."/>
            <person name="Otillar R.P."/>
            <person name="Terry A.Y."/>
            <person name="Boore J.L."/>
            <person name="Simakov O."/>
            <person name="Marletaz F."/>
            <person name="Cho S.-J."/>
            <person name="Edsinger-Gonzales E."/>
            <person name="Havlak P."/>
            <person name="Kuo D.-H."/>
            <person name="Larsson T."/>
            <person name="Lv J."/>
            <person name="Arendt D."/>
            <person name="Savage R."/>
            <person name="Osoegawa K."/>
            <person name="de Jong P."/>
            <person name="Lindberg D.R."/>
            <person name="Seaver E.C."/>
            <person name="Weisblat D.A."/>
            <person name="Putnam N.H."/>
            <person name="Grigoriev I.V."/>
            <person name="Rokhsar D.S."/>
        </authorList>
    </citation>
    <scope>NUCLEOTIDE SEQUENCE</scope>
    <source>
        <strain evidence="6">I ESC-2004</strain>
    </source>
</reference>
<dbReference type="PANTHER" id="PTHR16057:SF1">
    <property type="entry name" value="PROTEIN LINES HOMOLOG 1"/>
    <property type="match status" value="1"/>
</dbReference>
<name>R7UQ03_CAPTE</name>
<organism evidence="4">
    <name type="scientific">Capitella teleta</name>
    <name type="common">Polychaete worm</name>
    <dbReference type="NCBI Taxonomy" id="283909"/>
    <lineage>
        <taxon>Eukaryota</taxon>
        <taxon>Metazoa</taxon>
        <taxon>Spiralia</taxon>
        <taxon>Lophotrochozoa</taxon>
        <taxon>Annelida</taxon>
        <taxon>Polychaeta</taxon>
        <taxon>Sedentaria</taxon>
        <taxon>Scolecida</taxon>
        <taxon>Capitellidae</taxon>
        <taxon>Capitella</taxon>
    </lineage>
</organism>
<dbReference type="Pfam" id="PF14694">
    <property type="entry name" value="LINES_N"/>
    <property type="match status" value="1"/>
</dbReference>
<evidence type="ECO:0000259" key="2">
    <source>
        <dbReference type="Pfam" id="PF14694"/>
    </source>
</evidence>
<feature type="region of interest" description="Disordered" evidence="1">
    <location>
        <begin position="431"/>
        <end position="451"/>
    </location>
</feature>
<feature type="domain" description="Protein Lines N-terminal" evidence="2">
    <location>
        <begin position="336"/>
        <end position="426"/>
    </location>
</feature>
<dbReference type="PANTHER" id="PTHR16057">
    <property type="entry name" value="WINS1, 2 PROTEIN"/>
    <property type="match status" value="1"/>
</dbReference>
<evidence type="ECO:0000313" key="6">
    <source>
        <dbReference type="Proteomes" id="UP000014760"/>
    </source>
</evidence>
<evidence type="ECO:0000313" key="4">
    <source>
        <dbReference type="EMBL" id="ELU08280.1"/>
    </source>
</evidence>
<evidence type="ECO:0008006" key="7">
    <source>
        <dbReference type="Google" id="ProtNLM"/>
    </source>
</evidence>
<dbReference type="SUPFAM" id="SSF48371">
    <property type="entry name" value="ARM repeat"/>
    <property type="match status" value="1"/>
</dbReference>
<reference evidence="4 6" key="2">
    <citation type="journal article" date="2013" name="Nature">
        <title>Insights into bilaterian evolution from three spiralian genomes.</title>
        <authorList>
            <person name="Simakov O."/>
            <person name="Marletaz F."/>
            <person name="Cho S.J."/>
            <person name="Edsinger-Gonzales E."/>
            <person name="Havlak P."/>
            <person name="Hellsten U."/>
            <person name="Kuo D.H."/>
            <person name="Larsson T."/>
            <person name="Lv J."/>
            <person name="Arendt D."/>
            <person name="Savage R."/>
            <person name="Osoegawa K."/>
            <person name="de Jong P."/>
            <person name="Grimwood J."/>
            <person name="Chapman J.A."/>
            <person name="Shapiro H."/>
            <person name="Aerts A."/>
            <person name="Otillar R.P."/>
            <person name="Terry A.Y."/>
            <person name="Boore J.L."/>
            <person name="Grigoriev I.V."/>
            <person name="Lindberg D.R."/>
            <person name="Seaver E.C."/>
            <person name="Weisblat D.A."/>
            <person name="Putnam N.H."/>
            <person name="Rokhsar D.S."/>
        </authorList>
    </citation>
    <scope>NUCLEOTIDE SEQUENCE</scope>
    <source>
        <strain evidence="4 6">I ESC-2004</strain>
    </source>
</reference>
<dbReference type="Pfam" id="PF14695">
    <property type="entry name" value="LINES_C"/>
    <property type="match status" value="1"/>
</dbReference>
<dbReference type="HOGENOM" id="CLU_546590_0_0_1"/>
<dbReference type="EnsemblMetazoa" id="CapteT220099">
    <property type="protein sequence ID" value="CapteP220099"/>
    <property type="gene ID" value="CapteG220099"/>
</dbReference>